<comment type="similarity">
    <text evidence="1">Belongs to the sel-1 family.</text>
</comment>
<feature type="compositionally biased region" description="Polar residues" evidence="2">
    <location>
        <begin position="68"/>
        <end position="86"/>
    </location>
</feature>
<dbReference type="AlphaFoldDB" id="A0A8T1W678"/>
<dbReference type="Proteomes" id="UP000694044">
    <property type="component" value="Unassembled WGS sequence"/>
</dbReference>
<keyword evidence="5" id="KW-1185">Reference proteome</keyword>
<sequence>MVRLLSYSIALLSAVAIATSAASGTAPQAKKQHKQVLTPDDATNPTPAPSTDHVSTQQVASWEVQPDGSVSSKRQVPTPSTDGSTHVQRDEDGRWRVVHYDIADEPVSSVPAFSPQQQPKDEPIDAQDAQSVLHVEEDGANEDWETDSSSQLFLDASDAFLTLEDRITEEGHTAKLVDELVRIANVREGAEDPETADDWAFAVTKLSFMQLFEPNAESTDEQAFIDAIHDLNVAAKAGVQSALGLLAMLDLVGVPDPEELENPSIAALSLQERRARADRALSGLSATSTDFMAKLAVAYGTLSGRIPVPTTNTQAGLPTDSEAVCEAALPLFHKCAEENVHIIVEEGGERPVEVVRLSDELLDPYEGGFFDEYGFGGRDPNHDENEALHELEYYRTIANNPMDEQYPQAMQRLGEIYFFGNPAAHVAADHGLAAQYFRQAADAGDPLAQANYGMLLANGMGVDPDVPQALVYFNRAARQNQAFAFHGLGVLYFTGNGVPQNVTRALEYFEEAIALGYAESHSFLGSAYLHSDGGVPIDYKEAFDHFQAAVDGTEGQSSQALFNLGVMHFQGIGTPRSCLTALPLFRTVALHPDLISGLPFSLVKAYECYKKGDYLRAYLHYRLVAELGDEDGQCNAAFLLEHHGDSVLKWSWLGLAKSTEDARNPPLHEAFALYSQAAALNDSEAIRKTGACFHEPWVGVCPSNHTRALERYQLAADLGDAQAGYKCGLMLLTGDGVPRDLAAARSYYADCSAAVFPANVPCALALVGLDILQVVEVVVRQVWVSSD</sequence>
<dbReference type="OrthoDB" id="77593at2759"/>
<keyword evidence="3" id="KW-0732">Signal</keyword>
<evidence type="ECO:0000256" key="2">
    <source>
        <dbReference type="SAM" id="MobiDB-lite"/>
    </source>
</evidence>
<dbReference type="SMART" id="SM00671">
    <property type="entry name" value="SEL1"/>
    <property type="match status" value="8"/>
</dbReference>
<evidence type="ECO:0000313" key="5">
    <source>
        <dbReference type="Proteomes" id="UP000694044"/>
    </source>
</evidence>
<proteinExistence type="inferred from homology"/>
<dbReference type="PANTHER" id="PTHR11102">
    <property type="entry name" value="SEL-1-LIKE PROTEIN"/>
    <property type="match status" value="1"/>
</dbReference>
<dbReference type="InterPro" id="IPR006597">
    <property type="entry name" value="Sel1-like"/>
</dbReference>
<feature type="region of interest" description="Disordered" evidence="2">
    <location>
        <begin position="21"/>
        <end position="94"/>
    </location>
</feature>
<accession>A0A8T1W678</accession>
<dbReference type="PANTHER" id="PTHR11102:SF147">
    <property type="entry name" value="SEL1L ADAPTOR SUBUNIT OF ERAD E3 UBIQUITIN LIGASE"/>
    <property type="match status" value="1"/>
</dbReference>
<protein>
    <submittedName>
        <fullName evidence="4">Protein sel-1 3</fullName>
    </submittedName>
</protein>
<evidence type="ECO:0000256" key="1">
    <source>
        <dbReference type="ARBA" id="ARBA00038101"/>
    </source>
</evidence>
<feature type="chain" id="PRO_5035908091" evidence="3">
    <location>
        <begin position="21"/>
        <end position="787"/>
    </location>
</feature>
<reference evidence="4" key="1">
    <citation type="submission" date="2021-02" db="EMBL/GenBank/DDBJ databases">
        <authorList>
            <person name="Palmer J.M."/>
        </authorList>
    </citation>
    <scope>NUCLEOTIDE SEQUENCE</scope>
    <source>
        <strain evidence="4">SCRP734</strain>
    </source>
</reference>
<gene>
    <name evidence="4" type="primary">SEL1L3</name>
    <name evidence="4" type="ORF">PHYPSEUDO_011689</name>
</gene>
<organism evidence="4 5">
    <name type="scientific">Phytophthora pseudosyringae</name>
    <dbReference type="NCBI Taxonomy" id="221518"/>
    <lineage>
        <taxon>Eukaryota</taxon>
        <taxon>Sar</taxon>
        <taxon>Stramenopiles</taxon>
        <taxon>Oomycota</taxon>
        <taxon>Peronosporomycetes</taxon>
        <taxon>Peronosporales</taxon>
        <taxon>Peronosporaceae</taxon>
        <taxon>Phytophthora</taxon>
    </lineage>
</organism>
<comment type="caution">
    <text evidence="4">The sequence shown here is derived from an EMBL/GenBank/DDBJ whole genome shotgun (WGS) entry which is preliminary data.</text>
</comment>
<dbReference type="EMBL" id="JAGDFM010000053">
    <property type="protein sequence ID" value="KAG7388855.1"/>
    <property type="molecule type" value="Genomic_DNA"/>
</dbReference>
<evidence type="ECO:0000313" key="4">
    <source>
        <dbReference type="EMBL" id="KAG7388855.1"/>
    </source>
</evidence>
<feature type="signal peptide" evidence="3">
    <location>
        <begin position="1"/>
        <end position="20"/>
    </location>
</feature>
<evidence type="ECO:0000256" key="3">
    <source>
        <dbReference type="SAM" id="SignalP"/>
    </source>
</evidence>
<feature type="region of interest" description="Disordered" evidence="2">
    <location>
        <begin position="106"/>
        <end position="126"/>
    </location>
</feature>
<dbReference type="InterPro" id="IPR050767">
    <property type="entry name" value="Sel1_AlgK"/>
</dbReference>
<feature type="compositionally biased region" description="Low complexity" evidence="2">
    <location>
        <begin position="38"/>
        <end position="52"/>
    </location>
</feature>
<name>A0A8T1W678_9STRA</name>
<dbReference type="Pfam" id="PF08238">
    <property type="entry name" value="Sel1"/>
    <property type="match status" value="8"/>
</dbReference>